<dbReference type="CDD" id="cd07211">
    <property type="entry name" value="Pat_PNPLA8"/>
    <property type="match status" value="1"/>
</dbReference>
<evidence type="ECO:0000256" key="3">
    <source>
        <dbReference type="ARBA" id="ARBA00023098"/>
    </source>
</evidence>
<evidence type="ECO:0000256" key="5">
    <source>
        <dbReference type="SAM" id="MobiDB-lite"/>
    </source>
</evidence>
<feature type="region of interest" description="Disordered" evidence="5">
    <location>
        <begin position="48"/>
        <end position="77"/>
    </location>
</feature>
<evidence type="ECO:0000313" key="7">
    <source>
        <dbReference type="EMBL" id="MEQ2174261.1"/>
    </source>
</evidence>
<dbReference type="Gene3D" id="3.40.1090.10">
    <property type="entry name" value="Cytosolic phospholipase A2 catalytic domain"/>
    <property type="match status" value="1"/>
</dbReference>
<reference evidence="7 8" key="1">
    <citation type="submission" date="2021-06" db="EMBL/GenBank/DDBJ databases">
        <authorList>
            <person name="Palmer J.M."/>
        </authorList>
    </citation>
    <scope>NUCLEOTIDE SEQUENCE [LARGE SCALE GENOMIC DNA]</scope>
    <source>
        <strain evidence="7 8">GA_2019</strain>
        <tissue evidence="7">Muscle</tissue>
    </source>
</reference>
<feature type="compositionally biased region" description="Polar residues" evidence="5">
    <location>
        <begin position="48"/>
        <end position="57"/>
    </location>
</feature>
<proteinExistence type="predicted"/>
<comment type="caution">
    <text evidence="4">Lacks conserved residue(s) required for the propagation of feature annotation.</text>
</comment>
<dbReference type="PROSITE" id="PS51635">
    <property type="entry name" value="PNPLA"/>
    <property type="match status" value="1"/>
</dbReference>
<dbReference type="PANTHER" id="PTHR24185">
    <property type="entry name" value="CALCIUM-INDEPENDENT PHOSPHOLIPASE A2-GAMMA"/>
    <property type="match status" value="1"/>
</dbReference>
<dbReference type="InterPro" id="IPR016035">
    <property type="entry name" value="Acyl_Trfase/lysoPLipase"/>
</dbReference>
<feature type="compositionally biased region" description="Polar residues" evidence="5">
    <location>
        <begin position="207"/>
        <end position="221"/>
    </location>
</feature>
<feature type="short sequence motif" description="DGA/G" evidence="4">
    <location>
        <begin position="543"/>
        <end position="545"/>
    </location>
</feature>
<dbReference type="EMBL" id="JAHRIO010050260">
    <property type="protein sequence ID" value="MEQ2174261.1"/>
    <property type="molecule type" value="Genomic_DNA"/>
</dbReference>
<dbReference type="InterPro" id="IPR002641">
    <property type="entry name" value="PNPLA_dom"/>
</dbReference>
<feature type="compositionally biased region" description="Low complexity" evidence="5">
    <location>
        <begin position="189"/>
        <end position="203"/>
    </location>
</feature>
<feature type="domain" description="PNPLA" evidence="6">
    <location>
        <begin position="370"/>
        <end position="556"/>
    </location>
</feature>
<keyword evidence="3" id="KW-0443">Lipid metabolism</keyword>
<comment type="caution">
    <text evidence="7">The sequence shown here is derived from an EMBL/GenBank/DDBJ whole genome shotgun (WGS) entry which is preliminary data.</text>
</comment>
<feature type="region of interest" description="Disordered" evidence="5">
    <location>
        <begin position="91"/>
        <end position="110"/>
    </location>
</feature>
<organism evidence="7 8">
    <name type="scientific">Goodea atripinnis</name>
    <dbReference type="NCBI Taxonomy" id="208336"/>
    <lineage>
        <taxon>Eukaryota</taxon>
        <taxon>Metazoa</taxon>
        <taxon>Chordata</taxon>
        <taxon>Craniata</taxon>
        <taxon>Vertebrata</taxon>
        <taxon>Euteleostomi</taxon>
        <taxon>Actinopterygii</taxon>
        <taxon>Neopterygii</taxon>
        <taxon>Teleostei</taxon>
        <taxon>Neoteleostei</taxon>
        <taxon>Acanthomorphata</taxon>
        <taxon>Ovalentaria</taxon>
        <taxon>Atherinomorphae</taxon>
        <taxon>Cyprinodontiformes</taxon>
        <taxon>Goodeidae</taxon>
        <taxon>Goodea</taxon>
    </lineage>
</organism>
<feature type="region of interest" description="Disordered" evidence="5">
    <location>
        <begin position="139"/>
        <end position="221"/>
    </location>
</feature>
<evidence type="ECO:0000259" key="6">
    <source>
        <dbReference type="PROSITE" id="PS51635"/>
    </source>
</evidence>
<dbReference type="Pfam" id="PF01734">
    <property type="entry name" value="Patatin"/>
    <property type="match status" value="1"/>
</dbReference>
<evidence type="ECO:0000256" key="2">
    <source>
        <dbReference type="ARBA" id="ARBA00022963"/>
    </source>
</evidence>
<gene>
    <name evidence="7" type="ORF">GOODEAATRI_006068</name>
</gene>
<dbReference type="PANTHER" id="PTHR24185:SF1">
    <property type="entry name" value="CALCIUM-INDEPENDENT PHOSPHOLIPASE A2-GAMMA"/>
    <property type="match status" value="1"/>
</dbReference>
<evidence type="ECO:0000313" key="8">
    <source>
        <dbReference type="Proteomes" id="UP001476798"/>
    </source>
</evidence>
<sequence>MSRLRSTIDSVTKAVGGTDIISRFSRFKPGGAAVDGAHTEKALLKAETMSSNDNASGGMQEKAGGENGALGEPEKQREQVIEKPFVASKKFSSASASSANTPALSSSSSVAKQTKQLFHPAALATNMDETYKTLSNHINSYFGPNTQGEDEENRQQQHVSEPVPQVTTLRTVDHIPVLSPVSETKGTEAPTTSLPSKKPSPAAEIPSTVTQAGESTAQSVPELSTSAKKGFTHYLSYPRPSVQAFVGSYIAPLVPKFRGDPKKVADNRDKCSADGFAERTVDKAVEKTNGEEEKDEKAKQLLLSQREKIIARVSVDNRTRALVKGLQRVTEVQLLTTRVEELGFHLLEFPETRGENLLPCLLRLRQAKDLSLQASVRETLALVGYADPVKGRGIRILAIDGGGTRYTFPCAILAFMLGIFQIPLEECEDMYRKLGSDIFKQNVIVGTVKMGWSHAFYDSEMWESILKLVFPFHCFLTVAAVSTIVNRGLPLKAFVFRNYRFMPGVRSHYLGDCKQKMWQAIRASSAAPGYFQEFVLGKDLHQDGGLLINNPTALAIHECKCLWPNTPLQCVLSLGTGRYETVGKNSTSYTSLKTKLAHVISSATDTEEVHTMLDALLPPDTYFRFNPYMSEDVPLNENRQEKLNLLKDEGGRYLEHNEAKLKKAASVLGQEKGAIQRLAEWAKLKADINCCSFFLFTIFSVYPRLPIIVPDLTETELTAACCGLSPTPSLRWCRRICLLPAGAGRQKLSGWSAAASCKPHSSFEYPFSIWT</sequence>
<keyword evidence="8" id="KW-1185">Reference proteome</keyword>
<dbReference type="SUPFAM" id="SSF52151">
    <property type="entry name" value="FabD/lysophospholipase-like"/>
    <property type="match status" value="1"/>
</dbReference>
<dbReference type="InterPro" id="IPR045217">
    <property type="entry name" value="PNPLA8-like"/>
</dbReference>
<protein>
    <recommendedName>
        <fullName evidence="6">PNPLA domain-containing protein</fullName>
    </recommendedName>
</protein>
<evidence type="ECO:0000256" key="4">
    <source>
        <dbReference type="PROSITE-ProRule" id="PRU01161"/>
    </source>
</evidence>
<accession>A0ABV0NS88</accession>
<keyword evidence="2" id="KW-0442">Lipid degradation</keyword>
<keyword evidence="1" id="KW-0378">Hydrolase</keyword>
<name>A0ABV0NS88_9TELE</name>
<dbReference type="Proteomes" id="UP001476798">
    <property type="component" value="Unassembled WGS sequence"/>
</dbReference>
<evidence type="ECO:0000256" key="1">
    <source>
        <dbReference type="ARBA" id="ARBA00022801"/>
    </source>
</evidence>